<evidence type="ECO:0000259" key="19">
    <source>
        <dbReference type="PROSITE" id="PS50011"/>
    </source>
</evidence>
<evidence type="ECO:0000256" key="6">
    <source>
        <dbReference type="ARBA" id="ARBA00022614"/>
    </source>
</evidence>
<keyword evidence="6" id="KW-0433">Leucine-rich repeat</keyword>
<evidence type="ECO:0000256" key="1">
    <source>
        <dbReference type="ARBA" id="ARBA00004162"/>
    </source>
</evidence>
<dbReference type="InterPro" id="IPR001611">
    <property type="entry name" value="Leu-rich_rpt"/>
</dbReference>
<keyword evidence="10" id="KW-0677">Repeat</keyword>
<dbReference type="InterPro" id="IPR011009">
    <property type="entry name" value="Kinase-like_dom_sf"/>
</dbReference>
<dbReference type="PANTHER" id="PTHR27008">
    <property type="entry name" value="OS04G0122200 PROTEIN"/>
    <property type="match status" value="1"/>
</dbReference>
<dbReference type="InterPro" id="IPR013210">
    <property type="entry name" value="LRR_N_plant-typ"/>
</dbReference>
<feature type="transmembrane region" description="Helical" evidence="18">
    <location>
        <begin position="638"/>
        <end position="662"/>
    </location>
</feature>
<dbReference type="FunFam" id="3.80.10.10:FF:000095">
    <property type="entry name" value="LRR receptor-like serine/threonine-protein kinase GSO1"/>
    <property type="match status" value="1"/>
</dbReference>
<evidence type="ECO:0000313" key="21">
    <source>
        <dbReference type="RefSeq" id="XP_022716536.1"/>
    </source>
</evidence>
<evidence type="ECO:0000313" key="20">
    <source>
        <dbReference type="Proteomes" id="UP000515121"/>
    </source>
</evidence>
<evidence type="ECO:0000256" key="17">
    <source>
        <dbReference type="PROSITE-ProRule" id="PRU10141"/>
    </source>
</evidence>
<dbReference type="SMART" id="SM00369">
    <property type="entry name" value="LRR_TYP"/>
    <property type="match status" value="7"/>
</dbReference>
<reference evidence="21" key="1">
    <citation type="submission" date="2025-08" db="UniProtKB">
        <authorList>
            <consortium name="RefSeq"/>
        </authorList>
    </citation>
    <scope>IDENTIFICATION</scope>
    <source>
        <tissue evidence="21">Fruit stalk</tissue>
    </source>
</reference>
<dbReference type="KEGG" id="dzi:111275418"/>
<dbReference type="GeneID" id="111275418"/>
<dbReference type="Proteomes" id="UP000515121">
    <property type="component" value="Unplaced"/>
</dbReference>
<evidence type="ECO:0000256" key="2">
    <source>
        <dbReference type="ARBA" id="ARBA00008684"/>
    </source>
</evidence>
<keyword evidence="9" id="KW-0732">Signal</keyword>
<dbReference type="InterPro" id="IPR008271">
    <property type="entry name" value="Ser/Thr_kinase_AS"/>
</dbReference>
<feature type="transmembrane region" description="Helical" evidence="18">
    <location>
        <begin position="20"/>
        <end position="47"/>
    </location>
</feature>
<dbReference type="PROSITE" id="PS00107">
    <property type="entry name" value="PROTEIN_KINASE_ATP"/>
    <property type="match status" value="1"/>
</dbReference>
<evidence type="ECO:0000256" key="11">
    <source>
        <dbReference type="ARBA" id="ARBA00022741"/>
    </source>
</evidence>
<evidence type="ECO:0000256" key="3">
    <source>
        <dbReference type="ARBA" id="ARBA00012513"/>
    </source>
</evidence>
<evidence type="ECO:0000256" key="4">
    <source>
        <dbReference type="ARBA" id="ARBA00022475"/>
    </source>
</evidence>
<name>A0A6P5WM61_DURZI</name>
<evidence type="ECO:0000256" key="10">
    <source>
        <dbReference type="ARBA" id="ARBA00022737"/>
    </source>
</evidence>
<dbReference type="GO" id="GO:0005886">
    <property type="term" value="C:plasma membrane"/>
    <property type="evidence" value="ECO:0007669"/>
    <property type="project" value="UniProtKB-SubCell"/>
</dbReference>
<keyword evidence="13 17" id="KW-0067">ATP-binding</keyword>
<organism evidence="20 21">
    <name type="scientific">Durio zibethinus</name>
    <name type="common">Durian</name>
    <dbReference type="NCBI Taxonomy" id="66656"/>
    <lineage>
        <taxon>Eukaryota</taxon>
        <taxon>Viridiplantae</taxon>
        <taxon>Streptophyta</taxon>
        <taxon>Embryophyta</taxon>
        <taxon>Tracheophyta</taxon>
        <taxon>Spermatophyta</taxon>
        <taxon>Magnoliopsida</taxon>
        <taxon>eudicotyledons</taxon>
        <taxon>Gunneridae</taxon>
        <taxon>Pentapetalae</taxon>
        <taxon>rosids</taxon>
        <taxon>malvids</taxon>
        <taxon>Malvales</taxon>
        <taxon>Malvaceae</taxon>
        <taxon>Helicteroideae</taxon>
        <taxon>Durio</taxon>
    </lineage>
</organism>
<protein>
    <recommendedName>
        <fullName evidence="3">non-specific serine/threonine protein kinase</fullName>
        <ecNumber evidence="3">2.7.11.1</ecNumber>
    </recommendedName>
</protein>
<dbReference type="InterPro" id="IPR032675">
    <property type="entry name" value="LRR_dom_sf"/>
</dbReference>
<dbReference type="OrthoDB" id="4062651at2759"/>
<proteinExistence type="inferred from homology"/>
<dbReference type="FunFam" id="3.30.200.20:FF:000543">
    <property type="entry name" value="Putative leucine-rich repeat receptor-like serine/threonine-protein kinase"/>
    <property type="match status" value="1"/>
</dbReference>
<gene>
    <name evidence="21" type="primary">LOC111275418</name>
</gene>
<dbReference type="GO" id="GO:0004674">
    <property type="term" value="F:protein serine/threonine kinase activity"/>
    <property type="evidence" value="ECO:0007669"/>
    <property type="project" value="UniProtKB-KW"/>
</dbReference>
<dbReference type="Gene3D" id="3.30.200.20">
    <property type="entry name" value="Phosphorylase Kinase, domain 1"/>
    <property type="match status" value="1"/>
</dbReference>
<keyword evidence="4" id="KW-1003">Cell membrane</keyword>
<evidence type="ECO:0000256" key="12">
    <source>
        <dbReference type="ARBA" id="ARBA00022777"/>
    </source>
</evidence>
<keyword evidence="20" id="KW-1185">Reference proteome</keyword>
<dbReference type="AlphaFoldDB" id="A0A6P5WM61"/>
<keyword evidence="11 17" id="KW-0547">Nucleotide-binding</keyword>
<dbReference type="InterPro" id="IPR051809">
    <property type="entry name" value="Plant_receptor-like_S/T_kinase"/>
</dbReference>
<evidence type="ECO:0000256" key="18">
    <source>
        <dbReference type="SAM" id="Phobius"/>
    </source>
</evidence>
<dbReference type="SMART" id="SM00220">
    <property type="entry name" value="S_TKc"/>
    <property type="match status" value="1"/>
</dbReference>
<dbReference type="Pfam" id="PF13855">
    <property type="entry name" value="LRR_8"/>
    <property type="match status" value="1"/>
</dbReference>
<dbReference type="InterPro" id="IPR000719">
    <property type="entry name" value="Prot_kinase_dom"/>
</dbReference>
<dbReference type="Pfam" id="PF08263">
    <property type="entry name" value="LRRNT_2"/>
    <property type="match status" value="1"/>
</dbReference>
<dbReference type="Gene3D" id="1.10.510.10">
    <property type="entry name" value="Transferase(Phosphotransferase) domain 1"/>
    <property type="match status" value="2"/>
</dbReference>
<dbReference type="SUPFAM" id="SSF52047">
    <property type="entry name" value="RNI-like"/>
    <property type="match status" value="1"/>
</dbReference>
<dbReference type="RefSeq" id="XP_022716536.1">
    <property type="nucleotide sequence ID" value="XM_022860801.1"/>
</dbReference>
<comment type="similarity">
    <text evidence="2">Belongs to the protein kinase superfamily. Ser/Thr protein kinase family.</text>
</comment>
<evidence type="ECO:0000256" key="8">
    <source>
        <dbReference type="ARBA" id="ARBA00022692"/>
    </source>
</evidence>
<evidence type="ECO:0000256" key="7">
    <source>
        <dbReference type="ARBA" id="ARBA00022679"/>
    </source>
</evidence>
<keyword evidence="14 18" id="KW-1133">Transmembrane helix</keyword>
<dbReference type="EC" id="2.7.11.1" evidence="3"/>
<keyword evidence="8 18" id="KW-0812">Transmembrane</keyword>
<evidence type="ECO:0000256" key="14">
    <source>
        <dbReference type="ARBA" id="ARBA00022989"/>
    </source>
</evidence>
<dbReference type="SUPFAM" id="SSF56112">
    <property type="entry name" value="Protein kinase-like (PK-like)"/>
    <property type="match status" value="1"/>
</dbReference>
<keyword evidence="12" id="KW-0418">Kinase</keyword>
<keyword evidence="5" id="KW-0723">Serine/threonine-protein kinase</keyword>
<dbReference type="PROSITE" id="PS00108">
    <property type="entry name" value="PROTEIN_KINASE_ST"/>
    <property type="match status" value="1"/>
</dbReference>
<keyword evidence="15 18" id="KW-0472">Membrane</keyword>
<dbReference type="Pfam" id="PF00560">
    <property type="entry name" value="LRR_1"/>
    <property type="match status" value="7"/>
</dbReference>
<dbReference type="SUPFAM" id="SSF52058">
    <property type="entry name" value="L domain-like"/>
    <property type="match status" value="1"/>
</dbReference>
<dbReference type="Pfam" id="PF00069">
    <property type="entry name" value="Pkinase"/>
    <property type="match status" value="1"/>
</dbReference>
<comment type="subcellular location">
    <subcellularLocation>
        <location evidence="1">Cell membrane</location>
        <topology evidence="1">Single-pass membrane protein</topology>
    </subcellularLocation>
</comment>
<dbReference type="PANTHER" id="PTHR27008:SF510">
    <property type="entry name" value="OS09G0423200 PROTEIN"/>
    <property type="match status" value="1"/>
</dbReference>
<evidence type="ECO:0000256" key="13">
    <source>
        <dbReference type="ARBA" id="ARBA00022840"/>
    </source>
</evidence>
<sequence length="998" mass="110101">MKLDEGRRRYRGGSLTKGSFLCTCLVGTGSNIFTMAFIRLLFLILLLRHLVSVSSNTDSAYHYHHHHHLHHSLLKDKAALQAFKKSILVDPNSKLANWEEVVPVCNFTGVTCNKRHHRVIQIDLSSFGLEGKISPFLSNLTGLLLLNLYENHFFGTIPPELSSLRRLQTLILNKNNLNGPIPDSFALLTNLTLFEVMENNLTGALPPSFFSNCTQLEVIDLSFNHIRGQIPAEIGNCPSLWTINLYNNQFTGQLPASLTNITLYILDVEHNLLSGELPTDIVQKLPTLIFLHLSYNNMTSHDNNTNLYPFFATLGNCTNLMELELAGMGLGGTLPSTIGHPRLKRLELQENHIFGSIPPEIGNLSNITMLNLASNFLNGTIPGEVSLLLHLEQFFLSHNFFSIRIPVALGKLPSLGQLDLSNNKFSGEIPSSLGDLVAIRYLFLNNNLLSGTIPPKLLKCTNLDMLDLSHNRLTGGIPPEIAELREMRRFINFSHNLLEGPLPIALSKLENVEEMDLSSNNFSGNIFSQISSCIAVMMINFSHNSLKGQLPDSLGRLRNLQSLDVSGNNITGKIPTSLSKINLTFLNLSFNNFEGMIPSGGIFKSATNMSFLGNPRLCGAASSRPICPQKKHWFRSRMFLIIFIIVIVVSVLLSALGCVIGYRRIKVMVSSRETERSRKPPTPEIMHNFPRITYKELSEATGGFHDQNLIGTGSYGRVYRGVLKDGTSIAVKVLHLQSGNSTKSFNRECQVLKRIRHRNLIRIITACSLPDFKALVLPYMANGSLDSRLYPHSESGLGSGSSDLSLIQRVSICSDIAEGMAYLHHHSPVRVIHCDLKPSNVLLNDDMTALVSDFGIARLVVTVGTGDGSGAIENMGNSTANMLAGSIGYIAPDDMFVGGLSLHRWVKSHYHGRVEKVVDSSLIRASRDESPEVKRMWEVAIGELIELGILCTQETPSTRPTMLDAADDLDRLKRYLSGDTTTTLASSLGISSSTLGDD</sequence>
<feature type="domain" description="Protein kinase" evidence="19">
    <location>
        <begin position="704"/>
        <end position="998"/>
    </location>
</feature>
<evidence type="ECO:0000256" key="9">
    <source>
        <dbReference type="ARBA" id="ARBA00022729"/>
    </source>
</evidence>
<dbReference type="FunFam" id="3.80.10.10:FF:000288">
    <property type="entry name" value="LRR receptor-like serine/threonine-protein kinase EFR"/>
    <property type="match status" value="1"/>
</dbReference>
<dbReference type="PROSITE" id="PS50011">
    <property type="entry name" value="PROTEIN_KINASE_DOM"/>
    <property type="match status" value="1"/>
</dbReference>
<dbReference type="GO" id="GO:0005524">
    <property type="term" value="F:ATP binding"/>
    <property type="evidence" value="ECO:0007669"/>
    <property type="project" value="UniProtKB-UniRule"/>
</dbReference>
<feature type="binding site" evidence="17">
    <location>
        <position position="732"/>
    </location>
    <ligand>
        <name>ATP</name>
        <dbReference type="ChEBI" id="CHEBI:30616"/>
    </ligand>
</feature>
<dbReference type="InterPro" id="IPR003591">
    <property type="entry name" value="Leu-rich_rpt_typical-subtyp"/>
</dbReference>
<accession>A0A6P5WM61</accession>
<evidence type="ECO:0000256" key="5">
    <source>
        <dbReference type="ARBA" id="ARBA00022527"/>
    </source>
</evidence>
<dbReference type="InterPro" id="IPR017441">
    <property type="entry name" value="Protein_kinase_ATP_BS"/>
</dbReference>
<keyword evidence="7" id="KW-0808">Transferase</keyword>
<evidence type="ECO:0000256" key="15">
    <source>
        <dbReference type="ARBA" id="ARBA00023136"/>
    </source>
</evidence>
<evidence type="ECO:0000256" key="16">
    <source>
        <dbReference type="ARBA" id="ARBA00023180"/>
    </source>
</evidence>
<keyword evidence="16" id="KW-0325">Glycoprotein</keyword>
<dbReference type="Gene3D" id="3.80.10.10">
    <property type="entry name" value="Ribonuclease Inhibitor"/>
    <property type="match status" value="3"/>
</dbReference>